<evidence type="ECO:0008006" key="3">
    <source>
        <dbReference type="Google" id="ProtNLM"/>
    </source>
</evidence>
<name>A0A5N5UVY4_MYCPH</name>
<protein>
    <recommendedName>
        <fullName evidence="3">Alpha/beta hydrolase fold-3 domain-containing protein</fullName>
    </recommendedName>
</protein>
<reference evidence="1 2" key="1">
    <citation type="submission" date="2012-10" db="EMBL/GenBank/DDBJ databases">
        <title>The draft sequence of the Mycobacterium pheli genome.</title>
        <authorList>
            <person name="Pettersson B.M.F."/>
            <person name="Das S."/>
            <person name="Dasgupta S."/>
            <person name="Bhattacharya A."/>
            <person name="Kirsebom L.A."/>
        </authorList>
    </citation>
    <scope>NUCLEOTIDE SEQUENCE [LARGE SCALE GENOMIC DNA]</scope>
    <source>
        <strain evidence="1 2">CCUG 21000</strain>
    </source>
</reference>
<dbReference type="AlphaFoldDB" id="A0A5N5UVY4"/>
<keyword evidence="2" id="KW-1185">Reference proteome</keyword>
<evidence type="ECO:0000313" key="1">
    <source>
        <dbReference type="EMBL" id="KAB7753588.1"/>
    </source>
</evidence>
<dbReference type="Proteomes" id="UP000325690">
    <property type="component" value="Unassembled WGS sequence"/>
</dbReference>
<organism evidence="1 2">
    <name type="scientific">Mycolicibacterium phlei DSM 43239 = CCUG 21000</name>
    <dbReference type="NCBI Taxonomy" id="1226750"/>
    <lineage>
        <taxon>Bacteria</taxon>
        <taxon>Bacillati</taxon>
        <taxon>Actinomycetota</taxon>
        <taxon>Actinomycetes</taxon>
        <taxon>Mycobacteriales</taxon>
        <taxon>Mycobacteriaceae</taxon>
        <taxon>Mycolicibacterium</taxon>
    </lineage>
</organism>
<dbReference type="SUPFAM" id="SSF53474">
    <property type="entry name" value="alpha/beta-Hydrolases"/>
    <property type="match status" value="1"/>
</dbReference>
<dbReference type="EMBL" id="ANBP01000034">
    <property type="protein sequence ID" value="KAB7753588.1"/>
    <property type="molecule type" value="Genomic_DNA"/>
</dbReference>
<gene>
    <name evidence="1" type="ORF">MPHL21000_20030</name>
</gene>
<proteinExistence type="predicted"/>
<comment type="caution">
    <text evidence="1">The sequence shown here is derived from an EMBL/GenBank/DDBJ whole genome shotgun (WGS) entry which is preliminary data.</text>
</comment>
<dbReference type="InterPro" id="IPR029058">
    <property type="entry name" value="AB_hydrolase_fold"/>
</dbReference>
<sequence>METEVLQALPPTTIYVGSEEILLPATLRLYERAVDVGSPISVVIGRGQFHNWPVSGLPINSAAPLVRRDIYRQLGLLPD</sequence>
<accession>A0A5N5UVY4</accession>
<dbReference type="Gene3D" id="3.40.50.1820">
    <property type="entry name" value="alpha/beta hydrolase"/>
    <property type="match status" value="1"/>
</dbReference>
<evidence type="ECO:0000313" key="2">
    <source>
        <dbReference type="Proteomes" id="UP000325690"/>
    </source>
</evidence>